<protein>
    <recommendedName>
        <fullName evidence="4">Protease inhibitor</fullName>
    </recommendedName>
</protein>
<evidence type="ECO:0000313" key="2">
    <source>
        <dbReference type="EMBL" id="KAF2894426.1"/>
    </source>
</evidence>
<comment type="caution">
    <text evidence="2">The sequence shown here is derived from an EMBL/GenBank/DDBJ whole genome shotgun (WGS) entry which is preliminary data.</text>
</comment>
<evidence type="ECO:0000256" key="1">
    <source>
        <dbReference type="SAM" id="SignalP"/>
    </source>
</evidence>
<accession>A0A8K0CZJ4</accession>
<sequence>MKVTVLFSGLLSIFSLGDTQPDVYCLKGASTQRYLQDGCNYCECRGLSKFFCTTSVCPPSKGCQTNNDVWKNGCNQCICSKQAVINDGRLHVYCTNLTC</sequence>
<dbReference type="AlphaFoldDB" id="A0A8K0CZJ4"/>
<name>A0A8K0CZJ4_IGNLU</name>
<evidence type="ECO:0008006" key="4">
    <source>
        <dbReference type="Google" id="ProtNLM"/>
    </source>
</evidence>
<keyword evidence="1" id="KW-0732">Signal</keyword>
<feature type="signal peptide" evidence="1">
    <location>
        <begin position="1"/>
        <end position="19"/>
    </location>
</feature>
<gene>
    <name evidence="2" type="ORF">ILUMI_11747</name>
</gene>
<evidence type="ECO:0000313" key="3">
    <source>
        <dbReference type="Proteomes" id="UP000801492"/>
    </source>
</evidence>
<reference evidence="2" key="1">
    <citation type="submission" date="2019-08" db="EMBL/GenBank/DDBJ databases">
        <title>The genome of the North American firefly Photinus pyralis.</title>
        <authorList>
            <consortium name="Photinus pyralis genome working group"/>
            <person name="Fallon T.R."/>
            <person name="Sander Lower S.E."/>
            <person name="Weng J.-K."/>
        </authorList>
    </citation>
    <scope>NUCLEOTIDE SEQUENCE</scope>
    <source>
        <strain evidence="2">TRF0915ILg1</strain>
        <tissue evidence="2">Whole body</tissue>
    </source>
</reference>
<proteinExistence type="predicted"/>
<keyword evidence="3" id="KW-1185">Reference proteome</keyword>
<feature type="chain" id="PRO_5035447864" description="Protease inhibitor" evidence="1">
    <location>
        <begin position="20"/>
        <end position="99"/>
    </location>
</feature>
<dbReference type="EMBL" id="VTPC01006985">
    <property type="protein sequence ID" value="KAF2894426.1"/>
    <property type="molecule type" value="Genomic_DNA"/>
</dbReference>
<organism evidence="2 3">
    <name type="scientific">Ignelater luminosus</name>
    <name type="common">Cucubano</name>
    <name type="synonym">Pyrophorus luminosus</name>
    <dbReference type="NCBI Taxonomy" id="2038154"/>
    <lineage>
        <taxon>Eukaryota</taxon>
        <taxon>Metazoa</taxon>
        <taxon>Ecdysozoa</taxon>
        <taxon>Arthropoda</taxon>
        <taxon>Hexapoda</taxon>
        <taxon>Insecta</taxon>
        <taxon>Pterygota</taxon>
        <taxon>Neoptera</taxon>
        <taxon>Endopterygota</taxon>
        <taxon>Coleoptera</taxon>
        <taxon>Polyphaga</taxon>
        <taxon>Elateriformia</taxon>
        <taxon>Elateroidea</taxon>
        <taxon>Elateridae</taxon>
        <taxon>Agrypninae</taxon>
        <taxon>Pyrophorini</taxon>
        <taxon>Ignelater</taxon>
    </lineage>
</organism>
<dbReference type="Proteomes" id="UP000801492">
    <property type="component" value="Unassembled WGS sequence"/>
</dbReference>